<dbReference type="SMART" id="SM00354">
    <property type="entry name" value="HTH_LACI"/>
    <property type="match status" value="1"/>
</dbReference>
<keyword evidence="3" id="KW-1185">Reference proteome</keyword>
<dbReference type="CDD" id="cd01392">
    <property type="entry name" value="HTH_LacI"/>
    <property type="match status" value="1"/>
</dbReference>
<protein>
    <submittedName>
        <fullName evidence="2">HTH-type transcriptional repressor PurR</fullName>
    </submittedName>
</protein>
<dbReference type="STRING" id="545501.BN997_00967"/>
<organism evidence="2 3">
    <name type="scientific">Oceanobacillus oncorhynchi</name>
    <dbReference type="NCBI Taxonomy" id="545501"/>
    <lineage>
        <taxon>Bacteria</taxon>
        <taxon>Bacillati</taxon>
        <taxon>Bacillota</taxon>
        <taxon>Bacilli</taxon>
        <taxon>Bacillales</taxon>
        <taxon>Bacillaceae</taxon>
        <taxon>Oceanobacillus</taxon>
    </lineage>
</organism>
<reference evidence="2 3" key="1">
    <citation type="submission" date="2014-11" db="EMBL/GenBank/DDBJ databases">
        <authorList>
            <person name="Urmite Genomes Urmite Genomes"/>
        </authorList>
    </citation>
    <scope>NUCLEOTIDE SEQUENCE [LARGE SCALE GENOMIC DNA]</scope>
    <source>
        <strain evidence="2 3">Oc5</strain>
    </source>
</reference>
<dbReference type="Proteomes" id="UP000040453">
    <property type="component" value="Unassembled WGS sequence"/>
</dbReference>
<dbReference type="PROSITE" id="PS50932">
    <property type="entry name" value="HTH_LACI_2"/>
    <property type="match status" value="1"/>
</dbReference>
<dbReference type="SUPFAM" id="SSF47413">
    <property type="entry name" value="lambda repressor-like DNA-binding domains"/>
    <property type="match status" value="1"/>
</dbReference>
<proteinExistence type="predicted"/>
<accession>A0A0A1MMW0</accession>
<gene>
    <name evidence="2" type="primary">purR_3</name>
    <name evidence="2" type="ORF">BN997_00967</name>
</gene>
<sequence>MATIRDISEKAGVAKSTVSRYLNDGYVSEATRKKIEQTIKDSSSRLLNNFNLV</sequence>
<dbReference type="PRINTS" id="PR00036">
    <property type="entry name" value="HTHLACI"/>
</dbReference>
<dbReference type="AlphaFoldDB" id="A0A0A1MMW0"/>
<dbReference type="InterPro" id="IPR000843">
    <property type="entry name" value="HTH_LacI"/>
</dbReference>
<evidence type="ECO:0000313" key="2">
    <source>
        <dbReference type="EMBL" id="CEI81149.1"/>
    </source>
</evidence>
<dbReference type="InterPro" id="IPR010982">
    <property type="entry name" value="Lambda_DNA-bd_dom_sf"/>
</dbReference>
<dbReference type="Pfam" id="PF00356">
    <property type="entry name" value="LacI"/>
    <property type="match status" value="1"/>
</dbReference>
<dbReference type="OrthoDB" id="3180992at2"/>
<evidence type="ECO:0000259" key="1">
    <source>
        <dbReference type="PROSITE" id="PS50932"/>
    </source>
</evidence>
<name>A0A0A1MMW0_9BACI</name>
<dbReference type="GO" id="GO:0003677">
    <property type="term" value="F:DNA binding"/>
    <property type="evidence" value="ECO:0007669"/>
    <property type="project" value="InterPro"/>
</dbReference>
<dbReference type="EMBL" id="CDGG01000001">
    <property type="protein sequence ID" value="CEI81149.1"/>
    <property type="molecule type" value="Genomic_DNA"/>
</dbReference>
<evidence type="ECO:0000313" key="3">
    <source>
        <dbReference type="Proteomes" id="UP000040453"/>
    </source>
</evidence>
<dbReference type="GO" id="GO:0006355">
    <property type="term" value="P:regulation of DNA-templated transcription"/>
    <property type="evidence" value="ECO:0007669"/>
    <property type="project" value="InterPro"/>
</dbReference>
<dbReference type="Gene3D" id="1.10.260.40">
    <property type="entry name" value="lambda repressor-like DNA-binding domains"/>
    <property type="match status" value="1"/>
</dbReference>
<feature type="domain" description="HTH lacI-type" evidence="1">
    <location>
        <begin position="2"/>
        <end position="41"/>
    </location>
</feature>